<name>A0A559K457_9BACL</name>
<evidence type="ECO:0000313" key="1">
    <source>
        <dbReference type="EMBL" id="TVY06912.1"/>
    </source>
</evidence>
<dbReference type="RefSeq" id="WP_144852882.1">
    <property type="nucleotide sequence ID" value="NZ_VNJI01000046.1"/>
</dbReference>
<proteinExistence type="predicted"/>
<dbReference type="EMBL" id="VNJI01000046">
    <property type="protein sequence ID" value="TVY06912.1"/>
    <property type="molecule type" value="Genomic_DNA"/>
</dbReference>
<keyword evidence="2" id="KW-1185">Reference proteome</keyword>
<dbReference type="AlphaFoldDB" id="A0A559K457"/>
<evidence type="ECO:0000313" key="2">
    <source>
        <dbReference type="Proteomes" id="UP000317036"/>
    </source>
</evidence>
<protein>
    <submittedName>
        <fullName evidence="1">Uncharacterized protein</fullName>
    </submittedName>
</protein>
<comment type="caution">
    <text evidence="1">The sequence shown here is derived from an EMBL/GenBank/DDBJ whole genome shotgun (WGS) entry which is preliminary data.</text>
</comment>
<reference evidence="1 2" key="1">
    <citation type="submission" date="2019-07" db="EMBL/GenBank/DDBJ databases">
        <authorList>
            <person name="Kim J."/>
        </authorList>
    </citation>
    <scope>NUCLEOTIDE SEQUENCE [LARGE SCALE GENOMIC DNA]</scope>
    <source>
        <strain evidence="1 2">JC52</strain>
    </source>
</reference>
<dbReference type="Proteomes" id="UP000317036">
    <property type="component" value="Unassembled WGS sequence"/>
</dbReference>
<gene>
    <name evidence="1" type="ORF">FPZ49_26725</name>
</gene>
<sequence>MIEEKPERPVELCPHCGADLIGDPIPEEKRRHANSPYFIKRRIGLYDLKLDRTTHWQCPDCEGTWERHD</sequence>
<organism evidence="1 2">
    <name type="scientific">Paenibacillus cremeus</name>
    <dbReference type="NCBI Taxonomy" id="2163881"/>
    <lineage>
        <taxon>Bacteria</taxon>
        <taxon>Bacillati</taxon>
        <taxon>Bacillota</taxon>
        <taxon>Bacilli</taxon>
        <taxon>Bacillales</taxon>
        <taxon>Paenibacillaceae</taxon>
        <taxon>Paenibacillus</taxon>
    </lineage>
</organism>
<dbReference type="OrthoDB" id="2887286at2"/>
<accession>A0A559K457</accession>